<feature type="region of interest" description="Disordered" evidence="1">
    <location>
        <begin position="799"/>
        <end position="831"/>
    </location>
</feature>
<sequence length="1037" mass="111956">MSSSMSRSATTAGNNHVKEKPPHPVEYRYKAQVIDSYPRIGKEGQARAKSGWEAPNAPPPTTTHSFVLTKEDGTKLHCTSLTFWEKPIGQLGATLKYQSRAWYVRNINESDLEYLTHLKSQIHALKSQLARDDLLDPDERLVVEDRLKLFTDLMKPYVTNACVDTDALWVPRALVLMSPWPVYDLMEDWLKCTYRGIMDANGTTLALEACLVNVVHEVPMPPPGRREVSFYPLFRSLTVESIVFLFECLLNEKRILLVSEFPGLLNTAIQSLLLLMFPFNWFHVLISVLPIDLIGYLEAPVPFLIGMLATHLPLIQPEILSDDLVLVNLDTGAVTSTLRASPVALPPRRRGKFVARLKGSCQLDPGIGAGPPLATTEAFPLGKLQTRTGTSLLATPMAMRDRIGASDPDLLAHMSSSGSASLRSPDSVSSSEISMPPAVQIYPAGQGPGSSRATPSVISVATTTSLASRFSLFRRGSNASAAVSSVGSGSTVLAPAPGAGGAHQNSGFLAPATAHKVVIEGHAFSTDASMLSLAAHHHPTPTGHPPASNPRRWSNAHSLSSTTSRCIECDAHDSPAKPVLRCTHCALAIHLDCARTSLVAWCPRALDEPRIRRAALKLWVSIMRGYRTYLTPGVGVGINVVRWVNEGTDADARAFMKMMVDTQAFGMFVQDRTGGVEGASSAGGAADAEIIFFDEAIKAKRGRLARTVVRSGSDNAFFKDLSFAVTSVYRCPSPHQGDRVQVHRSFPFTTDAAFANTPIRKCDSLITPQEELMLTLYTAKMIRQAKRYAQSAAAAAAASTPATPVAGMAGVGRPNTSSTSSTSNSPTTPMGEWWRRINAVTSATSAMPSPASADIVDQFHHHQHHGGEASNGTNATTGIASSGGLLDMLVPRPGYGVGIETPDQSRQRVDDFLNRAWDTLKDPVFGQPLRSRDDYALRHAKLSEISHGLNTLLLTCQQADLDDIILITSQIDRMVAGLEDEFRDLFVDEGMLNRLLGVGGEAAPKVEWTSPSVDLSDLDVLRMSVVDASAGVRGPGV</sequence>
<feature type="compositionally biased region" description="Low complexity" evidence="1">
    <location>
        <begin position="1"/>
        <end position="12"/>
    </location>
</feature>
<dbReference type="InterPro" id="IPR005113">
    <property type="entry name" value="uDENN_dom"/>
</dbReference>
<dbReference type="GO" id="GO:0031410">
    <property type="term" value="C:cytoplasmic vesicle"/>
    <property type="evidence" value="ECO:0007669"/>
    <property type="project" value="TreeGrafter"/>
</dbReference>
<dbReference type="PROSITE" id="PS50211">
    <property type="entry name" value="DENN"/>
    <property type="match status" value="1"/>
</dbReference>
<organism evidence="3 4">
    <name type="scientific">Catenaria anguillulae PL171</name>
    <dbReference type="NCBI Taxonomy" id="765915"/>
    <lineage>
        <taxon>Eukaryota</taxon>
        <taxon>Fungi</taxon>
        <taxon>Fungi incertae sedis</taxon>
        <taxon>Blastocladiomycota</taxon>
        <taxon>Blastocladiomycetes</taxon>
        <taxon>Blastocladiales</taxon>
        <taxon>Catenariaceae</taxon>
        <taxon>Catenaria</taxon>
    </lineage>
</organism>
<reference evidence="3 4" key="1">
    <citation type="submission" date="2016-07" db="EMBL/GenBank/DDBJ databases">
        <title>Pervasive Adenine N6-methylation of Active Genes in Fungi.</title>
        <authorList>
            <consortium name="DOE Joint Genome Institute"/>
            <person name="Mondo S.J."/>
            <person name="Dannebaum R.O."/>
            <person name="Kuo R.C."/>
            <person name="Labutti K."/>
            <person name="Haridas S."/>
            <person name="Kuo A."/>
            <person name="Salamov A."/>
            <person name="Ahrendt S.R."/>
            <person name="Lipzen A."/>
            <person name="Sullivan W."/>
            <person name="Andreopoulos W.B."/>
            <person name="Clum A."/>
            <person name="Lindquist E."/>
            <person name="Daum C."/>
            <person name="Ramamoorthy G.K."/>
            <person name="Gryganskyi A."/>
            <person name="Culley D."/>
            <person name="Magnuson J.K."/>
            <person name="James T.Y."/>
            <person name="O'Malley M.A."/>
            <person name="Stajich J.E."/>
            <person name="Spatafora J.W."/>
            <person name="Visel A."/>
            <person name="Grigoriev I.V."/>
        </authorList>
    </citation>
    <scope>NUCLEOTIDE SEQUENCE [LARGE SCALE GENOMIC DNA]</scope>
    <source>
        <strain evidence="3 4">PL171</strain>
    </source>
</reference>
<protein>
    <submittedName>
        <fullName evidence="3">AEX-3 domain-domain-containing protein</fullName>
    </submittedName>
</protein>
<evidence type="ECO:0000313" key="3">
    <source>
        <dbReference type="EMBL" id="ORZ34594.1"/>
    </source>
</evidence>
<dbReference type="Gene3D" id="3.40.50.11500">
    <property type="match status" value="1"/>
</dbReference>
<dbReference type="InterPro" id="IPR001194">
    <property type="entry name" value="cDENN_dom"/>
</dbReference>
<dbReference type="InterPro" id="IPR043153">
    <property type="entry name" value="DENN_C"/>
</dbReference>
<dbReference type="OrthoDB" id="6019893at2759"/>
<feature type="compositionally biased region" description="Polar residues" evidence="1">
    <location>
        <begin position="414"/>
        <end position="433"/>
    </location>
</feature>
<accession>A0A1Y2HKT8</accession>
<feature type="domain" description="UDENN" evidence="2">
    <location>
        <begin position="7"/>
        <end position="456"/>
    </location>
</feature>
<dbReference type="InterPro" id="IPR037516">
    <property type="entry name" value="Tripartite_DENN"/>
</dbReference>
<dbReference type="SMART" id="SM00799">
    <property type="entry name" value="DENN"/>
    <property type="match status" value="1"/>
</dbReference>
<comment type="caution">
    <text evidence="3">The sequence shown here is derived from an EMBL/GenBank/DDBJ whole genome shotgun (WGS) entry which is preliminary data.</text>
</comment>
<dbReference type="Proteomes" id="UP000193411">
    <property type="component" value="Unassembled WGS sequence"/>
</dbReference>
<feature type="compositionally biased region" description="Basic and acidic residues" evidence="1">
    <location>
        <begin position="16"/>
        <end position="25"/>
    </location>
</feature>
<evidence type="ECO:0000256" key="1">
    <source>
        <dbReference type="SAM" id="MobiDB-lite"/>
    </source>
</evidence>
<dbReference type="InterPro" id="IPR051696">
    <property type="entry name" value="DENN_Domain_GEFs"/>
</dbReference>
<feature type="compositionally biased region" description="Low complexity" evidence="1">
    <location>
        <begin position="814"/>
        <end position="829"/>
    </location>
</feature>
<feature type="region of interest" description="Disordered" evidence="1">
    <location>
        <begin position="1"/>
        <end position="25"/>
    </location>
</feature>
<feature type="region of interest" description="Disordered" evidence="1">
    <location>
        <begin position="408"/>
        <end position="433"/>
    </location>
</feature>
<gene>
    <name evidence="3" type="ORF">BCR44DRAFT_1485884</name>
</gene>
<dbReference type="Pfam" id="PF03456">
    <property type="entry name" value="uDENN"/>
    <property type="match status" value="1"/>
</dbReference>
<dbReference type="PANTHER" id="PTHR12296">
    <property type="entry name" value="DENN DOMAIN-CONTAINING PROTEIN 4"/>
    <property type="match status" value="1"/>
</dbReference>
<dbReference type="Pfam" id="PF02141">
    <property type="entry name" value="DENN"/>
    <property type="match status" value="1"/>
</dbReference>
<dbReference type="AlphaFoldDB" id="A0A1Y2HKT8"/>
<keyword evidence="4" id="KW-1185">Reference proteome</keyword>
<evidence type="ECO:0000259" key="2">
    <source>
        <dbReference type="PROSITE" id="PS50211"/>
    </source>
</evidence>
<dbReference type="PANTHER" id="PTHR12296:SF21">
    <property type="entry name" value="DENN DOMAIN-CONTAINING PROTEIN 3"/>
    <property type="match status" value="1"/>
</dbReference>
<feature type="region of interest" description="Disordered" evidence="1">
    <location>
        <begin position="535"/>
        <end position="556"/>
    </location>
</feature>
<evidence type="ECO:0000313" key="4">
    <source>
        <dbReference type="Proteomes" id="UP000193411"/>
    </source>
</evidence>
<name>A0A1Y2HKT8_9FUNG</name>
<dbReference type="GO" id="GO:0032483">
    <property type="term" value="P:regulation of Rab protein signal transduction"/>
    <property type="evidence" value="ECO:0007669"/>
    <property type="project" value="TreeGrafter"/>
</dbReference>
<dbReference type="EMBL" id="MCFL01000027">
    <property type="protein sequence ID" value="ORZ34594.1"/>
    <property type="molecule type" value="Genomic_DNA"/>
</dbReference>
<dbReference type="SMART" id="SM00800">
    <property type="entry name" value="uDENN"/>
    <property type="match status" value="1"/>
</dbReference>
<proteinExistence type="predicted"/>